<accession>A0A8A8DET0</accession>
<dbReference type="EMBL" id="CP072522">
    <property type="protein sequence ID" value="QTO22980.1"/>
    <property type="molecule type" value="Genomic_DNA"/>
</dbReference>
<feature type="region of interest" description="Disordered" evidence="1">
    <location>
        <begin position="1"/>
        <end position="29"/>
    </location>
</feature>
<reference evidence="2" key="2">
    <citation type="submission" date="2021-03" db="EMBL/GenBank/DDBJ databases">
        <title>Complete genome sequence of Burkholderia seminalis 869T2.</title>
        <authorList>
            <person name="Hung S.-H."/>
            <person name="Huang C.-T."/>
            <person name="Huang C.-C."/>
            <person name="Kuo C.-H."/>
        </authorList>
    </citation>
    <scope>NUCLEOTIDE SEQUENCE</scope>
    <source>
        <strain evidence="2">869T2</strain>
    </source>
</reference>
<evidence type="ECO:0000256" key="1">
    <source>
        <dbReference type="SAM" id="MobiDB-lite"/>
    </source>
</evidence>
<protein>
    <submittedName>
        <fullName evidence="2">Uncharacterized protein</fullName>
    </submittedName>
</protein>
<reference evidence="2" key="1">
    <citation type="submission" date="2014-04" db="EMBL/GenBank/DDBJ databases">
        <authorList>
            <person name="Ho Y.-N."/>
            <person name="Huang C.-C."/>
        </authorList>
    </citation>
    <scope>NUCLEOTIDE SEQUENCE</scope>
    <source>
        <strain evidence="2">869T2</strain>
    </source>
</reference>
<dbReference type="Proteomes" id="UP000027834">
    <property type="component" value="Chromosome 3"/>
</dbReference>
<organism evidence="2 3">
    <name type="scientific">Burkholderia seminalis</name>
    <dbReference type="NCBI Taxonomy" id="488731"/>
    <lineage>
        <taxon>Bacteria</taxon>
        <taxon>Pseudomonadati</taxon>
        <taxon>Pseudomonadota</taxon>
        <taxon>Betaproteobacteria</taxon>
        <taxon>Burkholderiales</taxon>
        <taxon>Burkholderiaceae</taxon>
        <taxon>Burkholderia</taxon>
        <taxon>Burkholderia cepacia complex</taxon>
    </lineage>
</organism>
<dbReference type="AlphaFoldDB" id="A0A8A8DET0"/>
<sequence>MAWRPETARGAAGSAWNDRDTGIRPTVSPGCNTVRPHGFFMAGVSPAAHAIERAAAPGALIRNARPVQMMKWCQNVTTARASRAAGPETADD</sequence>
<gene>
    <name evidence="2" type="ORF">DT99_033295</name>
</gene>
<proteinExistence type="predicted"/>
<keyword evidence="3" id="KW-1185">Reference proteome</keyword>
<name>A0A8A8DET0_9BURK</name>
<dbReference type="RefSeq" id="WP_154233775.1">
    <property type="nucleotide sequence ID" value="NZ_CP072522.1"/>
</dbReference>
<evidence type="ECO:0000313" key="2">
    <source>
        <dbReference type="EMBL" id="QTO22980.1"/>
    </source>
</evidence>
<evidence type="ECO:0000313" key="3">
    <source>
        <dbReference type="Proteomes" id="UP000027834"/>
    </source>
</evidence>